<protein>
    <submittedName>
        <fullName evidence="2">Uncharacterized protein</fullName>
    </submittedName>
</protein>
<gene>
    <name evidence="2" type="ordered locus">Ftrac_0600</name>
</gene>
<dbReference type="EMBL" id="CP002349">
    <property type="protein sequence ID" value="ADR20602.1"/>
    <property type="molecule type" value="Genomic_DNA"/>
</dbReference>
<reference evidence="2 3" key="1">
    <citation type="journal article" date="2011" name="Stand. Genomic Sci.">
        <title>Complete genome sequence of Marivirga tractuosa type strain (H-43).</title>
        <authorList>
            <person name="Pagani I."/>
            <person name="Chertkov O."/>
            <person name="Lapidus A."/>
            <person name="Lucas S."/>
            <person name="Del Rio T.G."/>
            <person name="Tice H."/>
            <person name="Copeland A."/>
            <person name="Cheng J.F."/>
            <person name="Nolan M."/>
            <person name="Saunders E."/>
            <person name="Pitluck S."/>
            <person name="Held B."/>
            <person name="Goodwin L."/>
            <person name="Liolios K."/>
            <person name="Ovchinikova G."/>
            <person name="Ivanova N."/>
            <person name="Mavromatis K."/>
            <person name="Pati A."/>
            <person name="Chen A."/>
            <person name="Palaniappan K."/>
            <person name="Land M."/>
            <person name="Hauser L."/>
            <person name="Jeffries C.D."/>
            <person name="Detter J.C."/>
            <person name="Han C."/>
            <person name="Tapia R."/>
            <person name="Ngatchou-Djao O.D."/>
            <person name="Rohde M."/>
            <person name="Goker M."/>
            <person name="Spring S."/>
            <person name="Sikorski J."/>
            <person name="Woyke T."/>
            <person name="Bristow J."/>
            <person name="Eisen J.A."/>
            <person name="Markowitz V."/>
            <person name="Hugenholtz P."/>
            <person name="Klenk H.P."/>
            <person name="Kyrpides N.C."/>
        </authorList>
    </citation>
    <scope>NUCLEOTIDE SEQUENCE [LARGE SCALE GENOMIC DNA]</scope>
    <source>
        <strain evidence="3">ATCC 23168 / DSM 4126 / NBRC 15989 / NCIMB 1408 / VKM B-1430 / H-43</strain>
    </source>
</reference>
<feature type="region of interest" description="Disordered" evidence="1">
    <location>
        <begin position="58"/>
        <end position="77"/>
    </location>
</feature>
<dbReference type="AlphaFoldDB" id="E4TQP1"/>
<dbReference type="Proteomes" id="UP000008720">
    <property type="component" value="Chromosome"/>
</dbReference>
<dbReference type="HOGENOM" id="CLU_197570_0_0_10"/>
<evidence type="ECO:0000313" key="2">
    <source>
        <dbReference type="EMBL" id="ADR20602.1"/>
    </source>
</evidence>
<feature type="compositionally biased region" description="Basic and acidic residues" evidence="1">
    <location>
        <begin position="59"/>
        <end position="77"/>
    </location>
</feature>
<evidence type="ECO:0000313" key="3">
    <source>
        <dbReference type="Proteomes" id="UP000008720"/>
    </source>
</evidence>
<sequence>MNIEARKISFIQEFLKLQNEDIINSLEQILKKGKLQSYHENLKPMSVEQLNSEIDQAMDDSKNGRMTKASELKAKYK</sequence>
<dbReference type="eggNOG" id="ENOG50330P9">
    <property type="taxonomic scope" value="Bacteria"/>
</dbReference>
<evidence type="ECO:0000256" key="1">
    <source>
        <dbReference type="SAM" id="MobiDB-lite"/>
    </source>
</evidence>
<proteinExistence type="predicted"/>
<dbReference type="OrthoDB" id="773198at2"/>
<name>E4TQP1_MARTH</name>
<dbReference type="RefSeq" id="WP_013452753.1">
    <property type="nucleotide sequence ID" value="NC_014759.1"/>
</dbReference>
<accession>E4TQP1</accession>
<organism evidence="2 3">
    <name type="scientific">Marivirga tractuosa (strain ATCC 23168 / DSM 4126 / NBRC 15989 / NCIMB 1408 / VKM B-1430 / H-43)</name>
    <name type="common">Microscilla tractuosa</name>
    <name type="synonym">Flexibacter tractuosus</name>
    <dbReference type="NCBI Taxonomy" id="643867"/>
    <lineage>
        <taxon>Bacteria</taxon>
        <taxon>Pseudomonadati</taxon>
        <taxon>Bacteroidota</taxon>
        <taxon>Cytophagia</taxon>
        <taxon>Cytophagales</taxon>
        <taxon>Marivirgaceae</taxon>
        <taxon>Marivirga</taxon>
    </lineage>
</organism>
<dbReference type="KEGG" id="mtt:Ftrac_0600"/>
<keyword evidence="3" id="KW-1185">Reference proteome</keyword>